<evidence type="ECO:0000256" key="1">
    <source>
        <dbReference type="SAM" id="MobiDB-lite"/>
    </source>
</evidence>
<protein>
    <recommendedName>
        <fullName evidence="2">DyP dimeric alpha+beta barrel domain-containing protein</fullName>
    </recommendedName>
</protein>
<feature type="domain" description="DyP dimeric alpha+beta barrel" evidence="2">
    <location>
        <begin position="356"/>
        <end position="417"/>
    </location>
</feature>
<evidence type="ECO:0000313" key="4">
    <source>
        <dbReference type="Proteomes" id="UP001172102"/>
    </source>
</evidence>
<dbReference type="InterPro" id="IPR049509">
    <property type="entry name" value="DyP_N"/>
</dbReference>
<feature type="region of interest" description="Disordered" evidence="1">
    <location>
        <begin position="326"/>
        <end position="354"/>
    </location>
</feature>
<evidence type="ECO:0000313" key="3">
    <source>
        <dbReference type="EMBL" id="KAK0711722.1"/>
    </source>
</evidence>
<keyword evidence="4" id="KW-1185">Reference proteome</keyword>
<dbReference type="EMBL" id="JAUKUA010000005">
    <property type="protein sequence ID" value="KAK0711722.1"/>
    <property type="molecule type" value="Genomic_DNA"/>
</dbReference>
<comment type="caution">
    <text evidence="3">The sequence shown here is derived from an EMBL/GenBank/DDBJ whole genome shotgun (WGS) entry which is preliminary data.</text>
</comment>
<name>A0AA40A9F7_9PEZI</name>
<dbReference type="SUPFAM" id="SSF56112">
    <property type="entry name" value="Protein kinase-like (PK-like)"/>
    <property type="match status" value="1"/>
</dbReference>
<dbReference type="Pfam" id="PF21105">
    <property type="entry name" value="DyP_N"/>
    <property type="match status" value="1"/>
</dbReference>
<evidence type="ECO:0000259" key="2">
    <source>
        <dbReference type="Pfam" id="PF21105"/>
    </source>
</evidence>
<accession>A0AA40A9F7</accession>
<organism evidence="3 4">
    <name type="scientific">Lasiosphaeris hirsuta</name>
    <dbReference type="NCBI Taxonomy" id="260670"/>
    <lineage>
        <taxon>Eukaryota</taxon>
        <taxon>Fungi</taxon>
        <taxon>Dikarya</taxon>
        <taxon>Ascomycota</taxon>
        <taxon>Pezizomycotina</taxon>
        <taxon>Sordariomycetes</taxon>
        <taxon>Sordariomycetidae</taxon>
        <taxon>Sordariales</taxon>
        <taxon>Lasiosphaeriaceae</taxon>
        <taxon>Lasiosphaeris</taxon>
    </lineage>
</organism>
<dbReference type="InterPro" id="IPR011009">
    <property type="entry name" value="Kinase-like_dom_sf"/>
</dbReference>
<dbReference type="Gene3D" id="1.10.510.10">
    <property type="entry name" value="Transferase(Phosphotransferase) domain 1"/>
    <property type="match status" value="1"/>
</dbReference>
<dbReference type="Proteomes" id="UP001172102">
    <property type="component" value="Unassembled WGS sequence"/>
</dbReference>
<dbReference type="AlphaFoldDB" id="A0AA40A9F7"/>
<proteinExistence type="predicted"/>
<reference evidence="3" key="1">
    <citation type="submission" date="2023-06" db="EMBL/GenBank/DDBJ databases">
        <title>Genome-scale phylogeny and comparative genomics of the fungal order Sordariales.</title>
        <authorList>
            <consortium name="Lawrence Berkeley National Laboratory"/>
            <person name="Hensen N."/>
            <person name="Bonometti L."/>
            <person name="Westerberg I."/>
            <person name="Brannstrom I.O."/>
            <person name="Guillou S."/>
            <person name="Cros-Aarteil S."/>
            <person name="Calhoun S."/>
            <person name="Haridas S."/>
            <person name="Kuo A."/>
            <person name="Mondo S."/>
            <person name="Pangilinan J."/>
            <person name="Riley R."/>
            <person name="Labutti K."/>
            <person name="Andreopoulos B."/>
            <person name="Lipzen A."/>
            <person name="Chen C."/>
            <person name="Yanf M."/>
            <person name="Daum C."/>
            <person name="Ng V."/>
            <person name="Clum A."/>
            <person name="Steindorff A."/>
            <person name="Ohm R."/>
            <person name="Martin F."/>
            <person name="Silar P."/>
            <person name="Natvig D."/>
            <person name="Lalanne C."/>
            <person name="Gautier V."/>
            <person name="Ament-Velasquez S.L."/>
            <person name="Kruys A."/>
            <person name="Hutchinson M.I."/>
            <person name="Powell A.J."/>
            <person name="Barry K."/>
            <person name="Miller A.N."/>
            <person name="Grigoriev I.V."/>
            <person name="Debuchy R."/>
            <person name="Gladieux P."/>
            <person name="Thoren M.H."/>
            <person name="Johannesson H."/>
        </authorList>
    </citation>
    <scope>NUCLEOTIDE SEQUENCE</scope>
    <source>
        <strain evidence="3">SMH4607-1</strain>
    </source>
</reference>
<sequence>MDTSPPSGRATSAQKWYTLCASNLPPAMLAGDPRLFQEIPDDCSVVTEPANFSPLSESLSLKDPCPKEEAELFECAGKDIAMSVISRVGRVDIKTSAFHQESVVMESGVPLCVALIRPEEVLPVSLRIINLVSRLHAKGIVHGNVTPYAFRWNSERQLLFSDFANSRLANQEYAKPRHRCWDGDEQYLSPRRRSSIGLGRCFLPTESDDLFAMSVTIWCIWANWARPGDEFSGKFRCPDLSIIEDDGVRRHVIDELRRGGINMEPLAPCTHWGRGKYHGARELPMPEGTLACGCLGQFAFSQPPSPQPGERECLSLNVNYKEEGGHHAELPEDFPPTRSPEPVALPENSGDDSILTSDPAFYRGMKSDGLMNLKDAGLANWDSLFQQEEMHGVLKVAGSDEAQVEDRLNQIKGVLGYGTSVIAISG</sequence>
<gene>
    <name evidence="3" type="ORF">B0H67DRAFT_647070</name>
</gene>